<dbReference type="SUPFAM" id="SSF52540">
    <property type="entry name" value="P-loop containing nucleoside triphosphate hydrolases"/>
    <property type="match status" value="1"/>
</dbReference>
<keyword evidence="3" id="KW-1185">Reference proteome</keyword>
<feature type="region of interest" description="Disordered" evidence="1">
    <location>
        <begin position="1"/>
        <end position="27"/>
    </location>
</feature>
<dbReference type="InterPro" id="IPR027417">
    <property type="entry name" value="P-loop_NTPase"/>
</dbReference>
<evidence type="ECO:0000313" key="3">
    <source>
        <dbReference type="Proteomes" id="UP001189429"/>
    </source>
</evidence>
<comment type="caution">
    <text evidence="2">The sequence shown here is derived from an EMBL/GenBank/DDBJ whole genome shotgun (WGS) entry which is preliminary data.</text>
</comment>
<evidence type="ECO:0000313" key="2">
    <source>
        <dbReference type="EMBL" id="CAK0800003.1"/>
    </source>
</evidence>
<proteinExistence type="predicted"/>
<dbReference type="Proteomes" id="UP001189429">
    <property type="component" value="Unassembled WGS sequence"/>
</dbReference>
<name>A0ABN9Q9X7_9DINO</name>
<organism evidence="2 3">
    <name type="scientific">Prorocentrum cordatum</name>
    <dbReference type="NCBI Taxonomy" id="2364126"/>
    <lineage>
        <taxon>Eukaryota</taxon>
        <taxon>Sar</taxon>
        <taxon>Alveolata</taxon>
        <taxon>Dinophyceae</taxon>
        <taxon>Prorocentrales</taxon>
        <taxon>Prorocentraceae</taxon>
        <taxon>Prorocentrum</taxon>
    </lineage>
</organism>
<reference evidence="2" key="1">
    <citation type="submission" date="2023-10" db="EMBL/GenBank/DDBJ databases">
        <authorList>
            <person name="Chen Y."/>
            <person name="Shah S."/>
            <person name="Dougan E. K."/>
            <person name="Thang M."/>
            <person name="Chan C."/>
        </authorList>
    </citation>
    <scope>NUCLEOTIDE SEQUENCE [LARGE SCALE GENOMIC DNA]</scope>
</reference>
<protein>
    <submittedName>
        <fullName evidence="2">Uncharacterized protein</fullName>
    </submittedName>
</protein>
<sequence>MERSLHSRNVGRAHSHARISWQKPGAKSIDHATTDSWAFKNTRPRVDVNSEMRGPRRWLEATQRGHVYCSVHKEGAVYTDTNYPPRQGLWAPEPGWVVSLYKQHKLGHDAHLRLSAKLRGGHDRRMASVGAAEKSEAALAFEAERAWAREQVKLKALAFKPLPPEIELWKMSYGGVEERYEMLVLHGPSRTGKSRLARALFGADRTMVVDVQRADHPDMHGHERHRHLAVLVDEAHVDGAILGQSATQLHTHEVFLWRTPITITTNNWDLSTLTVAEIDWIASNCVSVYIGKPVCAAAKAPPCDRSPSQRRPVAERTPPASPWQKRRHCAGAFASPMSGPIGQGTRRQFWLSAPAGRLSPWGVAKALGLREASEEVHGGQPNMERVAARLTKSGGGAPTRAAAHALFTRIDSDPGWFPGKRSGAKRGPKPLLTAAQRRCVAASAKAAKKRDQEPCVAAAVNACPAATLNPGAGKPFCDKKMRELFTNDCYDFDPEYPWKFQRAMQKVFLPKAVKHDQMRQAFKGSRRYISDDAKMYSPNLLGPPTALKQRQWDGAKVNWFTVLARGVVHVEVMPADWKFNGKGVALFVERLPGILRKMLGAGARLPRHAFTDRGAGMYRQVGKVVNERAEAMEAATMHLYLGRDAARQSPDVGDVLLHETAVAWFRKQMRNEGPNGLPWHETTEQWARRARRVVAAMNQEYDVSGLCASKTSWRGRATASRNKEPRMLINE</sequence>
<accession>A0ABN9Q9X7</accession>
<dbReference type="EMBL" id="CAUYUJ010002269">
    <property type="protein sequence ID" value="CAK0800003.1"/>
    <property type="molecule type" value="Genomic_DNA"/>
</dbReference>
<feature type="region of interest" description="Disordered" evidence="1">
    <location>
        <begin position="299"/>
        <end position="325"/>
    </location>
</feature>
<evidence type="ECO:0000256" key="1">
    <source>
        <dbReference type="SAM" id="MobiDB-lite"/>
    </source>
</evidence>
<gene>
    <name evidence="2" type="ORF">PCOR1329_LOCUS8292</name>
</gene>